<evidence type="ECO:0000313" key="2">
    <source>
        <dbReference type="EMBL" id="CAE8625815.1"/>
    </source>
</evidence>
<dbReference type="EMBL" id="CAJNNV010028802">
    <property type="protein sequence ID" value="CAE8625815.1"/>
    <property type="molecule type" value="Genomic_DNA"/>
</dbReference>
<feature type="region of interest" description="Disordered" evidence="1">
    <location>
        <begin position="13"/>
        <end position="112"/>
    </location>
</feature>
<accession>A0A813GFX8</accession>
<sequence length="112" mass="11625">EILRLRVASAATNAAESLGRTARGGRPDGDASFPAKGVQGSGSKEPLQRERDFSSSAALEGEEALGPRRARIALLERLGGEDQDRAPRQRAPIPDAPTSSGSRGHPPALSAS</sequence>
<keyword evidence="3" id="KW-1185">Reference proteome</keyword>
<dbReference type="AlphaFoldDB" id="A0A813GFX8"/>
<protein>
    <submittedName>
        <fullName evidence="2">Uncharacterized protein</fullName>
    </submittedName>
</protein>
<feature type="non-terminal residue" evidence="2">
    <location>
        <position position="112"/>
    </location>
</feature>
<comment type="caution">
    <text evidence="2">The sequence shown here is derived from an EMBL/GenBank/DDBJ whole genome shotgun (WGS) entry which is preliminary data.</text>
</comment>
<feature type="non-terminal residue" evidence="2">
    <location>
        <position position="1"/>
    </location>
</feature>
<name>A0A813GFX8_POLGL</name>
<dbReference type="Proteomes" id="UP000654075">
    <property type="component" value="Unassembled WGS sequence"/>
</dbReference>
<proteinExistence type="predicted"/>
<evidence type="ECO:0000313" key="3">
    <source>
        <dbReference type="Proteomes" id="UP000654075"/>
    </source>
</evidence>
<feature type="compositionally biased region" description="Basic and acidic residues" evidence="1">
    <location>
        <begin position="78"/>
        <end position="87"/>
    </location>
</feature>
<organism evidence="2 3">
    <name type="scientific">Polarella glacialis</name>
    <name type="common">Dinoflagellate</name>
    <dbReference type="NCBI Taxonomy" id="89957"/>
    <lineage>
        <taxon>Eukaryota</taxon>
        <taxon>Sar</taxon>
        <taxon>Alveolata</taxon>
        <taxon>Dinophyceae</taxon>
        <taxon>Suessiales</taxon>
        <taxon>Suessiaceae</taxon>
        <taxon>Polarella</taxon>
    </lineage>
</organism>
<reference evidence="2" key="1">
    <citation type="submission" date="2021-02" db="EMBL/GenBank/DDBJ databases">
        <authorList>
            <person name="Dougan E. K."/>
            <person name="Rhodes N."/>
            <person name="Thang M."/>
            <person name="Chan C."/>
        </authorList>
    </citation>
    <scope>NUCLEOTIDE SEQUENCE</scope>
</reference>
<evidence type="ECO:0000256" key="1">
    <source>
        <dbReference type="SAM" id="MobiDB-lite"/>
    </source>
</evidence>
<gene>
    <name evidence="2" type="ORF">PGLA1383_LOCUS42800</name>
</gene>